<name>A0ABN8IYW5_9NEOP</name>
<organism evidence="1 2">
    <name type="scientific">Iphiclides podalirius</name>
    <name type="common">scarce swallowtail</name>
    <dbReference type="NCBI Taxonomy" id="110791"/>
    <lineage>
        <taxon>Eukaryota</taxon>
        <taxon>Metazoa</taxon>
        <taxon>Ecdysozoa</taxon>
        <taxon>Arthropoda</taxon>
        <taxon>Hexapoda</taxon>
        <taxon>Insecta</taxon>
        <taxon>Pterygota</taxon>
        <taxon>Neoptera</taxon>
        <taxon>Endopterygota</taxon>
        <taxon>Lepidoptera</taxon>
        <taxon>Glossata</taxon>
        <taxon>Ditrysia</taxon>
        <taxon>Papilionoidea</taxon>
        <taxon>Papilionidae</taxon>
        <taxon>Papilioninae</taxon>
        <taxon>Iphiclides</taxon>
    </lineage>
</organism>
<protein>
    <submittedName>
        <fullName evidence="1">Uncharacterized protein</fullName>
    </submittedName>
</protein>
<gene>
    <name evidence="1" type="ORF">IPOD504_LOCUS15147</name>
</gene>
<sequence length="72" mass="8416">MMCQDAFTVLRERLPVRNKNLVPCVQEGSSKTKQGKDLALNVHKEHLQEKKDLKILRIAYPFVDMERIHQQA</sequence>
<dbReference type="EMBL" id="OW152818">
    <property type="protein sequence ID" value="CAH2071494.1"/>
    <property type="molecule type" value="Genomic_DNA"/>
</dbReference>
<accession>A0ABN8IYW5</accession>
<reference evidence="1" key="1">
    <citation type="submission" date="2022-03" db="EMBL/GenBank/DDBJ databases">
        <authorList>
            <person name="Martin H S."/>
        </authorList>
    </citation>
    <scope>NUCLEOTIDE SEQUENCE</scope>
</reference>
<evidence type="ECO:0000313" key="1">
    <source>
        <dbReference type="EMBL" id="CAH2071494.1"/>
    </source>
</evidence>
<proteinExistence type="predicted"/>
<evidence type="ECO:0000313" key="2">
    <source>
        <dbReference type="Proteomes" id="UP000837857"/>
    </source>
</evidence>
<feature type="non-terminal residue" evidence="1">
    <location>
        <position position="1"/>
    </location>
</feature>
<dbReference type="Proteomes" id="UP000837857">
    <property type="component" value="Chromosome 6"/>
</dbReference>
<keyword evidence="2" id="KW-1185">Reference proteome</keyword>